<accession>A0ABW4XAD0</accession>
<reference evidence="3" key="1">
    <citation type="journal article" date="2019" name="Int. J. Syst. Evol. Microbiol.">
        <title>The Global Catalogue of Microorganisms (GCM) 10K type strain sequencing project: providing services to taxonomists for standard genome sequencing and annotation.</title>
        <authorList>
            <consortium name="The Broad Institute Genomics Platform"/>
            <consortium name="The Broad Institute Genome Sequencing Center for Infectious Disease"/>
            <person name="Wu L."/>
            <person name="Ma J."/>
        </authorList>
    </citation>
    <scope>NUCLEOTIDE SEQUENCE [LARGE SCALE GENOMIC DNA]</scope>
    <source>
        <strain evidence="3">JCM 3338</strain>
    </source>
</reference>
<protein>
    <recommendedName>
        <fullName evidence="4">DUF5709 domain-containing protein</fullName>
    </recommendedName>
</protein>
<evidence type="ECO:0000256" key="1">
    <source>
        <dbReference type="SAM" id="MobiDB-lite"/>
    </source>
</evidence>
<dbReference type="EMBL" id="JBHUHP010000010">
    <property type="protein sequence ID" value="MFD2092082.1"/>
    <property type="molecule type" value="Genomic_DNA"/>
</dbReference>
<proteinExistence type="predicted"/>
<name>A0ABW4XAD0_9ACTN</name>
<organism evidence="2 3">
    <name type="scientific">Blastococcus deserti</name>
    <dbReference type="NCBI Taxonomy" id="2259033"/>
    <lineage>
        <taxon>Bacteria</taxon>
        <taxon>Bacillati</taxon>
        <taxon>Actinomycetota</taxon>
        <taxon>Actinomycetes</taxon>
        <taxon>Geodermatophilales</taxon>
        <taxon>Geodermatophilaceae</taxon>
        <taxon>Blastococcus</taxon>
    </lineage>
</organism>
<evidence type="ECO:0000313" key="2">
    <source>
        <dbReference type="EMBL" id="MFD2092082.1"/>
    </source>
</evidence>
<comment type="caution">
    <text evidence="2">The sequence shown here is derived from an EMBL/GenBank/DDBJ whole genome shotgun (WGS) entry which is preliminary data.</text>
</comment>
<gene>
    <name evidence="2" type="ORF">ACFSHS_10925</name>
</gene>
<dbReference type="Proteomes" id="UP001597402">
    <property type="component" value="Unassembled WGS sequence"/>
</dbReference>
<evidence type="ECO:0008006" key="4">
    <source>
        <dbReference type="Google" id="ProtNLM"/>
    </source>
</evidence>
<sequence>MKDPSPEAIANVTEHNVRTRAQLLPEEVAVEGHPDPAKGDLDPEVQAAVILAESEERTVNTDPDDAQGAHRQSAETADQP</sequence>
<keyword evidence="3" id="KW-1185">Reference proteome</keyword>
<dbReference type="RefSeq" id="WP_376875272.1">
    <property type="nucleotide sequence ID" value="NZ_JBHUHP010000010.1"/>
</dbReference>
<feature type="region of interest" description="Disordered" evidence="1">
    <location>
        <begin position="53"/>
        <end position="80"/>
    </location>
</feature>
<evidence type="ECO:0000313" key="3">
    <source>
        <dbReference type="Proteomes" id="UP001597402"/>
    </source>
</evidence>